<sequence>MNMMRKRRSPMLKRAGNDIIRAKRSVRIPLAPRMRRKILPMRANRITRKSVGETKYFSMMSQNVEDGWYGSNQGIHHHLQTNR</sequence>
<dbReference type="OMA" id="KYFLMTS"/>
<dbReference type="STRING" id="30732.ENSOMEP00000030937"/>
<proteinExistence type="predicted"/>
<reference evidence="1" key="2">
    <citation type="submission" date="2025-09" db="UniProtKB">
        <authorList>
            <consortium name="Ensembl"/>
        </authorList>
    </citation>
    <scope>IDENTIFICATION</scope>
</reference>
<evidence type="ECO:0000313" key="1">
    <source>
        <dbReference type="Ensembl" id="ENSOMEP00000030937.1"/>
    </source>
</evidence>
<dbReference type="Ensembl" id="ENSOMET00000033390.1">
    <property type="protein sequence ID" value="ENSOMEP00000030937.1"/>
    <property type="gene ID" value="ENSOMEG00000015487.1"/>
</dbReference>
<name>A0A3B3DLG0_ORYME</name>
<evidence type="ECO:0000313" key="2">
    <source>
        <dbReference type="Proteomes" id="UP000261560"/>
    </source>
</evidence>
<protein>
    <submittedName>
        <fullName evidence="1">Uncharacterized protein</fullName>
    </submittedName>
</protein>
<dbReference type="GeneTree" id="ENSGT01100000263847"/>
<accession>A0A3B3DLG0</accession>
<dbReference type="AlphaFoldDB" id="A0A3B3DLG0"/>
<dbReference type="Proteomes" id="UP000261560">
    <property type="component" value="Unplaced"/>
</dbReference>
<organism evidence="1 2">
    <name type="scientific">Oryzias melastigma</name>
    <name type="common">Marine medaka</name>
    <dbReference type="NCBI Taxonomy" id="30732"/>
    <lineage>
        <taxon>Eukaryota</taxon>
        <taxon>Metazoa</taxon>
        <taxon>Chordata</taxon>
        <taxon>Craniata</taxon>
        <taxon>Vertebrata</taxon>
        <taxon>Euteleostomi</taxon>
        <taxon>Actinopterygii</taxon>
        <taxon>Neopterygii</taxon>
        <taxon>Teleostei</taxon>
        <taxon>Neoteleostei</taxon>
        <taxon>Acanthomorphata</taxon>
        <taxon>Ovalentaria</taxon>
        <taxon>Atherinomorphae</taxon>
        <taxon>Beloniformes</taxon>
        <taxon>Adrianichthyidae</taxon>
        <taxon>Oryziinae</taxon>
        <taxon>Oryzias</taxon>
    </lineage>
</organism>
<dbReference type="PaxDb" id="30732-ENSOMEP00000030937"/>
<reference evidence="1" key="1">
    <citation type="submission" date="2025-08" db="UniProtKB">
        <authorList>
            <consortium name="Ensembl"/>
        </authorList>
    </citation>
    <scope>IDENTIFICATION</scope>
</reference>
<keyword evidence="2" id="KW-1185">Reference proteome</keyword>